<organism evidence="3">
    <name type="scientific">Thelazia callipaeda</name>
    <name type="common">Oriental eyeworm</name>
    <name type="synonym">Parasitic nematode</name>
    <dbReference type="NCBI Taxonomy" id="103827"/>
    <lineage>
        <taxon>Eukaryota</taxon>
        <taxon>Metazoa</taxon>
        <taxon>Ecdysozoa</taxon>
        <taxon>Nematoda</taxon>
        <taxon>Chromadorea</taxon>
        <taxon>Rhabditida</taxon>
        <taxon>Spirurina</taxon>
        <taxon>Spiruromorpha</taxon>
        <taxon>Thelazioidea</taxon>
        <taxon>Thelaziidae</taxon>
        <taxon>Thelazia</taxon>
    </lineage>
</organism>
<evidence type="ECO:0000313" key="3">
    <source>
        <dbReference type="WBParaSite" id="TCLT_0000301901-mRNA-1"/>
    </source>
</evidence>
<protein>
    <submittedName>
        <fullName evidence="3">NR LBD domain-containing protein</fullName>
    </submittedName>
</protein>
<reference evidence="3" key="1">
    <citation type="submission" date="2017-02" db="UniProtKB">
        <authorList>
            <consortium name="WormBaseParasite"/>
        </authorList>
    </citation>
    <scope>IDENTIFICATION</scope>
</reference>
<dbReference type="AlphaFoldDB" id="A0A0N5CS19"/>
<gene>
    <name evidence="1" type="ORF">TCLT_LOCUS3020</name>
</gene>
<dbReference type="OrthoDB" id="5876658at2759"/>
<evidence type="ECO:0000313" key="2">
    <source>
        <dbReference type="Proteomes" id="UP000276776"/>
    </source>
</evidence>
<name>A0A0N5CS19_THECL</name>
<sequence>FSGHVKLSLTSSDVAFLEATPSEPNIKSRSSTSLTRSDLPVNLILNCIADRYVFDECRMNQILGVLTILIAISTRDWYRLHGEKLTRALRALLNVPNILRSFDTFEFDFLGILKRFKFNGKYLFTSDGPILNEEIPRTPETKQDNLLSLQMLE</sequence>
<dbReference type="Proteomes" id="UP000276776">
    <property type="component" value="Unassembled WGS sequence"/>
</dbReference>
<reference evidence="1 2" key="2">
    <citation type="submission" date="2018-11" db="EMBL/GenBank/DDBJ databases">
        <authorList>
            <consortium name="Pathogen Informatics"/>
        </authorList>
    </citation>
    <scope>NUCLEOTIDE SEQUENCE [LARGE SCALE GENOMIC DNA]</scope>
</reference>
<dbReference type="EMBL" id="UYYF01000893">
    <property type="protein sequence ID" value="VDM99276.1"/>
    <property type="molecule type" value="Genomic_DNA"/>
</dbReference>
<evidence type="ECO:0000313" key="1">
    <source>
        <dbReference type="EMBL" id="VDM99276.1"/>
    </source>
</evidence>
<accession>A0A0N5CS19</accession>
<keyword evidence="2" id="KW-1185">Reference proteome</keyword>
<dbReference type="WBParaSite" id="TCLT_0000301901-mRNA-1">
    <property type="protein sequence ID" value="TCLT_0000301901-mRNA-1"/>
    <property type="gene ID" value="TCLT_0000301901"/>
</dbReference>
<proteinExistence type="predicted"/>